<evidence type="ECO:0000313" key="4">
    <source>
        <dbReference type="Proteomes" id="UP000321085"/>
    </source>
</evidence>
<evidence type="ECO:0000259" key="2">
    <source>
        <dbReference type="Pfam" id="PF08450"/>
    </source>
</evidence>
<evidence type="ECO:0000313" key="3">
    <source>
        <dbReference type="EMBL" id="GEO16118.1"/>
    </source>
</evidence>
<dbReference type="Proteomes" id="UP000321085">
    <property type="component" value="Unassembled WGS sequence"/>
</dbReference>
<comment type="caution">
    <text evidence="3">The sequence shown here is derived from an EMBL/GenBank/DDBJ whole genome shotgun (WGS) entry which is preliminary data.</text>
</comment>
<accession>A0A512BVY3</accession>
<organism evidence="3 4">
    <name type="scientific">Microvirga aerophila</name>
    <dbReference type="NCBI Taxonomy" id="670291"/>
    <lineage>
        <taxon>Bacteria</taxon>
        <taxon>Pseudomonadati</taxon>
        <taxon>Pseudomonadota</taxon>
        <taxon>Alphaproteobacteria</taxon>
        <taxon>Hyphomicrobiales</taxon>
        <taxon>Methylobacteriaceae</taxon>
        <taxon>Microvirga</taxon>
    </lineage>
</organism>
<dbReference type="Gene3D" id="2.120.10.30">
    <property type="entry name" value="TolB, C-terminal domain"/>
    <property type="match status" value="1"/>
</dbReference>
<keyword evidence="4" id="KW-1185">Reference proteome</keyword>
<gene>
    <name evidence="3" type="ORF">MAE02_38140</name>
</gene>
<dbReference type="InterPro" id="IPR011042">
    <property type="entry name" value="6-blade_b-propeller_TolB-like"/>
</dbReference>
<keyword evidence="1" id="KW-0378">Hydrolase</keyword>
<dbReference type="InterPro" id="IPR051262">
    <property type="entry name" value="SMP-30/CGR1_Lactonase"/>
</dbReference>
<sequence>MNSNMIPASAQLLRNTELEHLSLNVSRPECILALQSGELFVSDDRGGVTHILPSGETRLVTGRDRPSDFLPNGIALLADRSLLIANLGADGGVWRLSPDGELAPWLMEVEGRRLPPTNFVSVDSAGRVWISVSTFVSPRWDAYHQAGARDGVIILVDGSSARIVAGGFAYTNEVKVDPSGRWLYVNETVGRTLSRFALGSDSTLGPREIVAEFGVGTYPDGLAFDVDGGVWITSVVSNRLFRILPEARAQHLMFEDADLDLVGRIEAKFAAGIFPGHEPGMHGISSLAFADPDLRTIYLGSSKGTRISRFRVEVRGSEPPHWRF</sequence>
<dbReference type="InterPro" id="IPR013658">
    <property type="entry name" value="SGL"/>
</dbReference>
<dbReference type="PANTHER" id="PTHR47572">
    <property type="entry name" value="LIPOPROTEIN-RELATED"/>
    <property type="match status" value="1"/>
</dbReference>
<dbReference type="RefSeq" id="WP_114187233.1">
    <property type="nucleotide sequence ID" value="NZ_BJYU01000055.1"/>
</dbReference>
<protein>
    <recommendedName>
        <fullName evidence="2">SMP-30/Gluconolactonase/LRE-like region domain-containing protein</fullName>
    </recommendedName>
</protein>
<name>A0A512BVY3_9HYPH</name>
<proteinExistence type="predicted"/>
<dbReference type="AlphaFoldDB" id="A0A512BVY3"/>
<evidence type="ECO:0000256" key="1">
    <source>
        <dbReference type="ARBA" id="ARBA00022801"/>
    </source>
</evidence>
<dbReference type="OrthoDB" id="2633250at2"/>
<dbReference type="EMBL" id="BJYU01000055">
    <property type="protein sequence ID" value="GEO16118.1"/>
    <property type="molecule type" value="Genomic_DNA"/>
</dbReference>
<feature type="domain" description="SMP-30/Gluconolactonase/LRE-like region" evidence="2">
    <location>
        <begin position="29"/>
        <end position="247"/>
    </location>
</feature>
<dbReference type="PANTHER" id="PTHR47572:SF4">
    <property type="entry name" value="LACTONASE DRP35"/>
    <property type="match status" value="1"/>
</dbReference>
<reference evidence="3 4" key="1">
    <citation type="submission" date="2019-07" db="EMBL/GenBank/DDBJ databases">
        <title>Whole genome shotgun sequence of Microvirga aerophila NBRC 106136.</title>
        <authorList>
            <person name="Hosoyama A."/>
            <person name="Uohara A."/>
            <person name="Ohji S."/>
            <person name="Ichikawa N."/>
        </authorList>
    </citation>
    <scope>NUCLEOTIDE SEQUENCE [LARGE SCALE GENOMIC DNA]</scope>
    <source>
        <strain evidence="3 4">NBRC 106136</strain>
    </source>
</reference>
<dbReference type="GO" id="GO:0016787">
    <property type="term" value="F:hydrolase activity"/>
    <property type="evidence" value="ECO:0007669"/>
    <property type="project" value="UniProtKB-KW"/>
</dbReference>
<dbReference type="Pfam" id="PF08450">
    <property type="entry name" value="SGL"/>
    <property type="match status" value="1"/>
</dbReference>
<dbReference type="SUPFAM" id="SSF63829">
    <property type="entry name" value="Calcium-dependent phosphotriesterase"/>
    <property type="match status" value="1"/>
</dbReference>